<dbReference type="GO" id="GO:0008821">
    <property type="term" value="F:crossover junction DNA endonuclease activity"/>
    <property type="evidence" value="ECO:0007669"/>
    <property type="project" value="InterPro"/>
</dbReference>
<dbReference type="GO" id="GO:0006310">
    <property type="term" value="P:DNA recombination"/>
    <property type="evidence" value="ECO:0007669"/>
    <property type="project" value="UniProtKB-KW"/>
</dbReference>
<keyword evidence="3" id="KW-0540">Nuclease</keyword>
<evidence type="ECO:0000256" key="4">
    <source>
        <dbReference type="ARBA" id="ARBA00022723"/>
    </source>
</evidence>
<keyword evidence="6" id="KW-0227">DNA damage</keyword>
<dbReference type="RefSeq" id="WP_170193355.1">
    <property type="nucleotide sequence ID" value="NZ_JABBNB010000005.1"/>
</dbReference>
<comment type="similarity">
    <text evidence="1">Belongs to the RuvC family.</text>
</comment>
<evidence type="ECO:0000256" key="7">
    <source>
        <dbReference type="ARBA" id="ARBA00022801"/>
    </source>
</evidence>
<dbReference type="GO" id="GO:0003677">
    <property type="term" value="F:DNA binding"/>
    <property type="evidence" value="ECO:0007669"/>
    <property type="project" value="UniProtKB-KW"/>
</dbReference>
<dbReference type="InterPro" id="IPR002176">
    <property type="entry name" value="X-over_junc_endoDNase_RuvC"/>
</dbReference>
<dbReference type="GO" id="GO:0046872">
    <property type="term" value="F:metal ion binding"/>
    <property type="evidence" value="ECO:0007669"/>
    <property type="project" value="UniProtKB-KW"/>
</dbReference>
<proteinExistence type="inferred from homology"/>
<dbReference type="EMBL" id="JABBNB010000005">
    <property type="protein sequence ID" value="NMO00850.1"/>
    <property type="molecule type" value="Genomic_DNA"/>
</dbReference>
<dbReference type="Pfam" id="PF02075">
    <property type="entry name" value="RuvC"/>
    <property type="match status" value="1"/>
</dbReference>
<dbReference type="InterPro" id="IPR020563">
    <property type="entry name" value="X-over_junc_endoDNase_Mg_BS"/>
</dbReference>
<evidence type="ECO:0000256" key="6">
    <source>
        <dbReference type="ARBA" id="ARBA00022763"/>
    </source>
</evidence>
<keyword evidence="10" id="KW-0233">DNA recombination</keyword>
<dbReference type="Proteomes" id="UP000550729">
    <property type="component" value="Unassembled WGS sequence"/>
</dbReference>
<dbReference type="PRINTS" id="PR00696">
    <property type="entry name" value="RSOLVASERUVC"/>
</dbReference>
<dbReference type="AlphaFoldDB" id="A0A848KR44"/>
<dbReference type="PROSITE" id="PS01321">
    <property type="entry name" value="RUVC"/>
    <property type="match status" value="1"/>
</dbReference>
<protein>
    <submittedName>
        <fullName evidence="12">Crossover junction endodeoxyribonuclease RuvC</fullName>
    </submittedName>
</protein>
<keyword evidence="9" id="KW-0238">DNA-binding</keyword>
<evidence type="ECO:0000256" key="1">
    <source>
        <dbReference type="ARBA" id="ARBA00009518"/>
    </source>
</evidence>
<dbReference type="InterPro" id="IPR036397">
    <property type="entry name" value="RNaseH_sf"/>
</dbReference>
<dbReference type="InterPro" id="IPR012337">
    <property type="entry name" value="RNaseH-like_sf"/>
</dbReference>
<evidence type="ECO:0000256" key="3">
    <source>
        <dbReference type="ARBA" id="ARBA00022722"/>
    </source>
</evidence>
<keyword evidence="11" id="KW-0234">DNA repair</keyword>
<evidence type="ECO:0000313" key="13">
    <source>
        <dbReference type="Proteomes" id="UP000550729"/>
    </source>
</evidence>
<evidence type="ECO:0000256" key="8">
    <source>
        <dbReference type="ARBA" id="ARBA00022842"/>
    </source>
</evidence>
<keyword evidence="13" id="KW-1185">Reference proteome</keyword>
<keyword evidence="5" id="KW-0255">Endonuclease</keyword>
<evidence type="ECO:0000256" key="2">
    <source>
        <dbReference type="ARBA" id="ARBA00022490"/>
    </source>
</evidence>
<dbReference type="GO" id="GO:0006281">
    <property type="term" value="P:DNA repair"/>
    <property type="evidence" value="ECO:0007669"/>
    <property type="project" value="UniProtKB-KW"/>
</dbReference>
<evidence type="ECO:0000256" key="5">
    <source>
        <dbReference type="ARBA" id="ARBA00022759"/>
    </source>
</evidence>
<keyword evidence="2" id="KW-0963">Cytoplasm</keyword>
<reference evidence="12 13" key="1">
    <citation type="submission" date="2020-04" db="EMBL/GenBank/DDBJ databases">
        <title>Gordonia sp. nov. TBRC 11910.</title>
        <authorList>
            <person name="Suriyachadkun C."/>
        </authorList>
    </citation>
    <scope>NUCLEOTIDE SEQUENCE [LARGE SCALE GENOMIC DNA]</scope>
    <source>
        <strain evidence="12 13">TBRC 11910</strain>
    </source>
</reference>
<evidence type="ECO:0000256" key="11">
    <source>
        <dbReference type="ARBA" id="ARBA00023204"/>
    </source>
</evidence>
<organism evidence="12 13">
    <name type="scientific">Gordonia asplenii</name>
    <dbReference type="NCBI Taxonomy" id="2725283"/>
    <lineage>
        <taxon>Bacteria</taxon>
        <taxon>Bacillati</taxon>
        <taxon>Actinomycetota</taxon>
        <taxon>Actinomycetes</taxon>
        <taxon>Mycobacteriales</taxon>
        <taxon>Gordoniaceae</taxon>
        <taxon>Gordonia</taxon>
    </lineage>
</organism>
<keyword evidence="7" id="KW-0378">Hydrolase</keyword>
<comment type="caution">
    <text evidence="12">The sequence shown here is derived from an EMBL/GenBank/DDBJ whole genome shotgun (WGS) entry which is preliminary data.</text>
</comment>
<gene>
    <name evidence="12" type="ORF">HH308_06435</name>
</gene>
<evidence type="ECO:0000313" key="12">
    <source>
        <dbReference type="EMBL" id="NMO00850.1"/>
    </source>
</evidence>
<dbReference type="Gene3D" id="3.30.420.10">
    <property type="entry name" value="Ribonuclease H-like superfamily/Ribonuclease H"/>
    <property type="match status" value="1"/>
</dbReference>
<evidence type="ECO:0000256" key="10">
    <source>
        <dbReference type="ARBA" id="ARBA00023172"/>
    </source>
</evidence>
<sequence length="180" mass="19475">MIVAAIDPSLTSTGVAIIRSQGTGKPTVELHSVRTAGHKGDGYDASCLRITTIRDKVMRLIPRDADLVLMEGPAFMSNTGKVLERNWLWGKLYDALVACQLPKVIIVPVKVKQFAAGKGNADKIAVAMAVAKMWPGVDVASDDEADALAMATMGWVHLGGTVWFNVLERHREVLAKVVWP</sequence>
<keyword evidence="4" id="KW-0479">Metal-binding</keyword>
<name>A0A848KR44_9ACTN</name>
<dbReference type="PANTHER" id="PTHR30194:SF3">
    <property type="entry name" value="CROSSOVER JUNCTION ENDODEOXYRIBONUCLEASE RUVC"/>
    <property type="match status" value="1"/>
</dbReference>
<evidence type="ECO:0000256" key="9">
    <source>
        <dbReference type="ARBA" id="ARBA00023125"/>
    </source>
</evidence>
<accession>A0A848KR44</accession>
<keyword evidence="8" id="KW-0460">Magnesium</keyword>
<dbReference type="SUPFAM" id="SSF53098">
    <property type="entry name" value="Ribonuclease H-like"/>
    <property type="match status" value="1"/>
</dbReference>
<dbReference type="PANTHER" id="PTHR30194">
    <property type="entry name" value="CROSSOVER JUNCTION ENDODEOXYRIBONUCLEASE RUVC"/>
    <property type="match status" value="1"/>
</dbReference>